<feature type="coiled-coil region" evidence="9">
    <location>
        <begin position="731"/>
        <end position="794"/>
    </location>
</feature>
<sequence length="1185" mass="130398">MRPPRELDELSWRALALHLHDPSAFAASCRRARELVAEDEFRLEWFAIHHRSCAPDRPWQYAALTWQLHRHASPEQIAAFILRFHAWRQQQQRRQHAACNEAAAASGQAAADQGTAAARSPAARSPAAAAAAAQRSTLHPLQGCEGHHSLFPDCVPLPSAVRQAKLLLLKGRGLDALYKLCPYSGMLLHVYVAGSRNTALMQQLLSHRNPNIRNFPGTATGAVFRRGTIGADINASPSIDLACCCAALKAGDADMLRLLFTRSHIADAALSSSSWQRRMMLQYAARHSNAACIQEAVCAVQASMPYPNIVQRAAAAVVMPQHLHMAAARTDPWAEGAVSQLLQALTPKQRKPSNMRPAYKAACSSGCLPVLALLLHEAAKAPHSHALVLLQAAAEAGNLQAWRALLQPSTSIQQQQQQQQQHDAQSDPPAPFWSHLSVQHITDLLWHVLPTLSITDEPGTTSQQQQWQQAEEASRLHMADLLWQQLVVQQGKEADLRVYVYTGFIGTKKVQGGKDLWSRATAVGASWLMQHNLPPKQDRTFHGMPPLWSGVLHASRAGDFVAALGFASADKEMPQRLQDELPMSDKVQALLRHSFGGHLRRACAAGNAAAVAQLERLAGFAANVFAATELDLNRPLLLRSLLGGFNGRAVTPGSLAEELGLPWQLLQRLLQQHIEHRQSQAADQQEVDKLRSNAERSIRLGQQPEYQAGVLRTAASAALAAEVDRLLRVEAALLRQRVNELQQQAGAMQQLGGAFLLQAGELQQLVVAGLQQQADAVQQQAGELLQQLADVQRQLGELQVPQQQQQQLLLLPDQQEQQQPDQQQQQQQQLQLPDQQEQQEEQGQQQQQQPDQQEQQEEQGQQQQQQQPDQQEQQQQQQQQQPDQQQQQQQQEQDISIEEAAALRMQLMQRQRAGERSIPVPQQAQLGPLPLWQQCLLELASTSCSFGCSRLWHSHPHGLYEFVTAGLSVADASAAAVAEGSGVTSPLQQLLGDAGFVTGPPATPQPQRLPWGRLVAQAAVELRRPQLLAWALQPQQRQQLWGSHEYAPGLAVMDLHDEACNPISCQISRHPQQQRADLQQLQQHQQQQLPGRPAFAHAMGDVALQLLDAEPVISNLLSLWLQQAVRHNSSDADVARAKAVLAAVATAEELPAGAGRVNQAALMRVLDTGDADLLALFMCWANRVA</sequence>
<keyword evidence="2" id="KW-0723">Serine/threonine-protein kinase</keyword>
<evidence type="ECO:0000256" key="10">
    <source>
        <dbReference type="SAM" id="MobiDB-lite"/>
    </source>
</evidence>
<evidence type="ECO:0000256" key="2">
    <source>
        <dbReference type="ARBA" id="ARBA00022527"/>
    </source>
</evidence>
<dbReference type="GO" id="GO:0005737">
    <property type="term" value="C:cytoplasm"/>
    <property type="evidence" value="ECO:0007669"/>
    <property type="project" value="UniProtKB-ARBA"/>
</dbReference>
<dbReference type="PANTHER" id="PTHR22983:SF6">
    <property type="entry name" value="SERINE_THREONINE-PROTEIN KINASE 36"/>
    <property type="match status" value="1"/>
</dbReference>
<dbReference type="Gene3D" id="1.25.40.20">
    <property type="entry name" value="Ankyrin repeat-containing domain"/>
    <property type="match status" value="1"/>
</dbReference>
<keyword evidence="6" id="KW-0067">ATP-binding</keyword>
<dbReference type="EMBL" id="FNXT01000141">
    <property type="protein sequence ID" value="SZX61424.1"/>
    <property type="molecule type" value="Genomic_DNA"/>
</dbReference>
<evidence type="ECO:0000256" key="1">
    <source>
        <dbReference type="ARBA" id="ARBA00012513"/>
    </source>
</evidence>
<evidence type="ECO:0000256" key="8">
    <source>
        <dbReference type="ARBA" id="ARBA00048679"/>
    </source>
</evidence>
<dbReference type="Proteomes" id="UP000256970">
    <property type="component" value="Unassembled WGS sequence"/>
</dbReference>
<evidence type="ECO:0000256" key="6">
    <source>
        <dbReference type="ARBA" id="ARBA00022840"/>
    </source>
</evidence>
<organism evidence="11 12">
    <name type="scientific">Tetradesmus obliquus</name>
    <name type="common">Green alga</name>
    <name type="synonym">Acutodesmus obliquus</name>
    <dbReference type="NCBI Taxonomy" id="3088"/>
    <lineage>
        <taxon>Eukaryota</taxon>
        <taxon>Viridiplantae</taxon>
        <taxon>Chlorophyta</taxon>
        <taxon>core chlorophytes</taxon>
        <taxon>Chlorophyceae</taxon>
        <taxon>CS clade</taxon>
        <taxon>Sphaeropleales</taxon>
        <taxon>Scenedesmaceae</taxon>
        <taxon>Tetradesmus</taxon>
    </lineage>
</organism>
<comment type="catalytic activity">
    <reaction evidence="7">
        <text>L-threonyl-[protein] + ATP = O-phospho-L-threonyl-[protein] + ADP + H(+)</text>
        <dbReference type="Rhea" id="RHEA:46608"/>
        <dbReference type="Rhea" id="RHEA-COMP:11060"/>
        <dbReference type="Rhea" id="RHEA-COMP:11605"/>
        <dbReference type="ChEBI" id="CHEBI:15378"/>
        <dbReference type="ChEBI" id="CHEBI:30013"/>
        <dbReference type="ChEBI" id="CHEBI:30616"/>
        <dbReference type="ChEBI" id="CHEBI:61977"/>
        <dbReference type="ChEBI" id="CHEBI:456216"/>
        <dbReference type="EC" id="2.7.11.1"/>
    </reaction>
</comment>
<evidence type="ECO:0000256" key="5">
    <source>
        <dbReference type="ARBA" id="ARBA00022777"/>
    </source>
</evidence>
<evidence type="ECO:0000256" key="9">
    <source>
        <dbReference type="SAM" id="Coils"/>
    </source>
</evidence>
<keyword evidence="9" id="KW-0175">Coiled coil</keyword>
<feature type="region of interest" description="Disordered" evidence="10">
    <location>
        <begin position="110"/>
        <end position="131"/>
    </location>
</feature>
<gene>
    <name evidence="11" type="ORF">BQ4739_LOCUS1920</name>
</gene>
<dbReference type="EC" id="2.7.11.1" evidence="1"/>
<keyword evidence="12" id="KW-1185">Reference proteome</keyword>
<dbReference type="GO" id="GO:0007224">
    <property type="term" value="P:smoothened signaling pathway"/>
    <property type="evidence" value="ECO:0007669"/>
    <property type="project" value="TreeGrafter"/>
</dbReference>
<dbReference type="GO" id="GO:0005524">
    <property type="term" value="F:ATP binding"/>
    <property type="evidence" value="ECO:0007669"/>
    <property type="project" value="UniProtKB-KW"/>
</dbReference>
<dbReference type="GO" id="GO:0004674">
    <property type="term" value="F:protein serine/threonine kinase activity"/>
    <property type="evidence" value="ECO:0007669"/>
    <property type="project" value="UniProtKB-KW"/>
</dbReference>
<proteinExistence type="predicted"/>
<evidence type="ECO:0000313" key="11">
    <source>
        <dbReference type="EMBL" id="SZX61424.1"/>
    </source>
</evidence>
<dbReference type="AlphaFoldDB" id="A0A383V9Y9"/>
<dbReference type="PANTHER" id="PTHR22983">
    <property type="entry name" value="PROTEIN KINASE RELATED"/>
    <property type="match status" value="1"/>
</dbReference>
<feature type="region of interest" description="Disordered" evidence="10">
    <location>
        <begin position="1071"/>
        <end position="1091"/>
    </location>
</feature>
<evidence type="ECO:0000256" key="4">
    <source>
        <dbReference type="ARBA" id="ARBA00022741"/>
    </source>
</evidence>
<dbReference type="STRING" id="3088.A0A383V9Y9"/>
<evidence type="ECO:0000256" key="3">
    <source>
        <dbReference type="ARBA" id="ARBA00022679"/>
    </source>
</evidence>
<accession>A0A383V9Y9</accession>
<protein>
    <recommendedName>
        <fullName evidence="1">non-specific serine/threonine protein kinase</fullName>
        <ecNumber evidence="1">2.7.11.1</ecNumber>
    </recommendedName>
</protein>
<dbReference type="SUPFAM" id="SSF48403">
    <property type="entry name" value="Ankyrin repeat"/>
    <property type="match status" value="1"/>
</dbReference>
<comment type="catalytic activity">
    <reaction evidence="8">
        <text>L-seryl-[protein] + ATP = O-phospho-L-seryl-[protein] + ADP + H(+)</text>
        <dbReference type="Rhea" id="RHEA:17989"/>
        <dbReference type="Rhea" id="RHEA-COMP:9863"/>
        <dbReference type="Rhea" id="RHEA-COMP:11604"/>
        <dbReference type="ChEBI" id="CHEBI:15378"/>
        <dbReference type="ChEBI" id="CHEBI:29999"/>
        <dbReference type="ChEBI" id="CHEBI:30616"/>
        <dbReference type="ChEBI" id="CHEBI:83421"/>
        <dbReference type="ChEBI" id="CHEBI:456216"/>
        <dbReference type="EC" id="2.7.11.1"/>
    </reaction>
</comment>
<feature type="region of interest" description="Disordered" evidence="10">
    <location>
        <begin position="814"/>
        <end position="893"/>
    </location>
</feature>
<reference evidence="11 12" key="1">
    <citation type="submission" date="2016-10" db="EMBL/GenBank/DDBJ databases">
        <authorList>
            <person name="Cai Z."/>
        </authorList>
    </citation>
    <scope>NUCLEOTIDE SEQUENCE [LARGE SCALE GENOMIC DNA]</scope>
</reference>
<keyword evidence="5" id="KW-0418">Kinase</keyword>
<name>A0A383V9Y9_TETOB</name>
<evidence type="ECO:0000256" key="7">
    <source>
        <dbReference type="ARBA" id="ARBA00047899"/>
    </source>
</evidence>
<keyword evidence="4" id="KW-0547">Nucleotide-binding</keyword>
<feature type="region of interest" description="Disordered" evidence="10">
    <location>
        <begin position="410"/>
        <end position="432"/>
    </location>
</feature>
<dbReference type="InterPro" id="IPR036770">
    <property type="entry name" value="Ankyrin_rpt-contain_sf"/>
</dbReference>
<keyword evidence="3" id="KW-0808">Transferase</keyword>
<feature type="compositionally biased region" description="Low complexity" evidence="10">
    <location>
        <begin position="1073"/>
        <end position="1089"/>
    </location>
</feature>
<evidence type="ECO:0000313" key="12">
    <source>
        <dbReference type="Proteomes" id="UP000256970"/>
    </source>
</evidence>